<evidence type="ECO:0000256" key="1">
    <source>
        <dbReference type="ARBA" id="ARBA00006576"/>
    </source>
</evidence>
<dbReference type="PANTHER" id="PTHR11644">
    <property type="entry name" value="CYTIDINE DEAMINASE"/>
    <property type="match status" value="1"/>
</dbReference>
<evidence type="ECO:0000256" key="3">
    <source>
        <dbReference type="ARBA" id="ARBA00022801"/>
    </source>
</evidence>
<keyword evidence="4" id="KW-0862">Zinc</keyword>
<dbReference type="RefSeq" id="WP_009944793.1">
    <property type="nucleotide sequence ID" value="NZ_BAAAGS010000006.1"/>
</dbReference>
<evidence type="ECO:0000259" key="5">
    <source>
        <dbReference type="PROSITE" id="PS51747"/>
    </source>
</evidence>
<dbReference type="NCBIfam" id="NF006155">
    <property type="entry name" value="PRK08298.1"/>
    <property type="match status" value="1"/>
</dbReference>
<dbReference type="EMBL" id="BAAAGS010000006">
    <property type="protein sequence ID" value="GAA0515559.1"/>
    <property type="molecule type" value="Genomic_DNA"/>
</dbReference>
<dbReference type="PROSITE" id="PS00903">
    <property type="entry name" value="CYT_DCMP_DEAMINASES_1"/>
    <property type="match status" value="1"/>
</dbReference>
<feature type="domain" description="CMP/dCMP-type deaminase" evidence="5">
    <location>
        <begin position="1"/>
        <end position="141"/>
    </location>
</feature>
<comment type="caution">
    <text evidence="6">The sequence shown here is derived from an EMBL/GenBank/DDBJ whole genome shotgun (WGS) entry which is preliminary data.</text>
</comment>
<evidence type="ECO:0000256" key="2">
    <source>
        <dbReference type="ARBA" id="ARBA00022723"/>
    </source>
</evidence>
<sequence>MELDQHLVDAAIEQMRHRWPDSEHAVAAAVYLDDGRILTSVGLDNLNASATLCAETGAICQAYTLGSRVTASVCVAGNPVGDGIAVLAPCGICQERLALWGPDVQVAVADPGSSHGWAARKLVELNPFYWGETYADGSGWPSTAVHAT</sequence>
<dbReference type="InterPro" id="IPR016192">
    <property type="entry name" value="APOBEC/CMP_deaminase_Zn-bd"/>
</dbReference>
<accession>A0ABN1CB77</accession>
<dbReference type="InterPro" id="IPR016193">
    <property type="entry name" value="Cytidine_deaminase-like"/>
</dbReference>
<proteinExistence type="inferred from homology"/>
<protein>
    <submittedName>
        <fullName evidence="6">Cytidine deaminase</fullName>
    </submittedName>
</protein>
<dbReference type="Pfam" id="PF00383">
    <property type="entry name" value="dCMP_cyt_deam_1"/>
    <property type="match status" value="1"/>
</dbReference>
<dbReference type="Proteomes" id="UP001500729">
    <property type="component" value="Unassembled WGS sequence"/>
</dbReference>
<dbReference type="InterPro" id="IPR002125">
    <property type="entry name" value="CMP_dCMP_dom"/>
</dbReference>
<name>A0ABN1CB77_SACER</name>
<keyword evidence="3" id="KW-0378">Hydrolase</keyword>
<evidence type="ECO:0000313" key="6">
    <source>
        <dbReference type="EMBL" id="GAA0515559.1"/>
    </source>
</evidence>
<gene>
    <name evidence="6" type="ORF">GCM10009533_13200</name>
</gene>
<comment type="similarity">
    <text evidence="1">Belongs to the cytidine and deoxycytidylate deaminase family.</text>
</comment>
<dbReference type="Gene3D" id="3.40.140.10">
    <property type="entry name" value="Cytidine Deaminase, domain 2"/>
    <property type="match status" value="1"/>
</dbReference>
<keyword evidence="2" id="KW-0479">Metal-binding</keyword>
<reference evidence="6 7" key="1">
    <citation type="journal article" date="2019" name="Int. J. Syst. Evol. Microbiol.">
        <title>The Global Catalogue of Microorganisms (GCM) 10K type strain sequencing project: providing services to taxonomists for standard genome sequencing and annotation.</title>
        <authorList>
            <consortium name="The Broad Institute Genomics Platform"/>
            <consortium name="The Broad Institute Genome Sequencing Center for Infectious Disease"/>
            <person name="Wu L."/>
            <person name="Ma J."/>
        </authorList>
    </citation>
    <scope>NUCLEOTIDE SEQUENCE [LARGE SCALE GENOMIC DNA]</scope>
    <source>
        <strain evidence="6 7">JCM 10303</strain>
    </source>
</reference>
<dbReference type="CDD" id="cd01283">
    <property type="entry name" value="cytidine_deaminase"/>
    <property type="match status" value="1"/>
</dbReference>
<evidence type="ECO:0000313" key="7">
    <source>
        <dbReference type="Proteomes" id="UP001500729"/>
    </source>
</evidence>
<dbReference type="PANTHER" id="PTHR11644:SF2">
    <property type="entry name" value="CYTIDINE DEAMINASE"/>
    <property type="match status" value="1"/>
</dbReference>
<keyword evidence="7" id="KW-1185">Reference proteome</keyword>
<evidence type="ECO:0000256" key="4">
    <source>
        <dbReference type="ARBA" id="ARBA00022833"/>
    </source>
</evidence>
<organism evidence="6 7">
    <name type="scientific">Saccharopolyspora erythraea</name>
    <name type="common">Streptomyces erythraeus</name>
    <dbReference type="NCBI Taxonomy" id="1836"/>
    <lineage>
        <taxon>Bacteria</taxon>
        <taxon>Bacillati</taxon>
        <taxon>Actinomycetota</taxon>
        <taxon>Actinomycetes</taxon>
        <taxon>Pseudonocardiales</taxon>
        <taxon>Pseudonocardiaceae</taxon>
        <taxon>Saccharopolyspora</taxon>
    </lineage>
</organism>
<dbReference type="PROSITE" id="PS51747">
    <property type="entry name" value="CYT_DCMP_DEAMINASES_2"/>
    <property type="match status" value="1"/>
</dbReference>
<dbReference type="SUPFAM" id="SSF53927">
    <property type="entry name" value="Cytidine deaminase-like"/>
    <property type="match status" value="1"/>
</dbReference>
<dbReference type="InterPro" id="IPR050202">
    <property type="entry name" value="Cyt/Deoxycyt_deaminase"/>
</dbReference>